<dbReference type="AlphaFoldDB" id="T1AEY5"/>
<organism evidence="1">
    <name type="scientific">mine drainage metagenome</name>
    <dbReference type="NCBI Taxonomy" id="410659"/>
    <lineage>
        <taxon>unclassified sequences</taxon>
        <taxon>metagenomes</taxon>
        <taxon>ecological metagenomes</taxon>
    </lineage>
</organism>
<proteinExistence type="predicted"/>
<accession>T1AEY5</accession>
<dbReference type="PANTHER" id="PTHR33258:SF1">
    <property type="entry name" value="TRANSPOSASE INSL FOR INSERTION SEQUENCE ELEMENT IS186A-RELATED"/>
    <property type="match status" value="1"/>
</dbReference>
<feature type="non-terminal residue" evidence="1">
    <location>
        <position position="164"/>
    </location>
</feature>
<gene>
    <name evidence="1" type="ORF">B1A_11903</name>
</gene>
<dbReference type="PANTHER" id="PTHR33258">
    <property type="entry name" value="TRANSPOSASE INSL FOR INSERTION SEQUENCE ELEMENT IS186A-RELATED"/>
    <property type="match status" value="1"/>
</dbReference>
<comment type="caution">
    <text evidence="1">The sequence shown here is derived from an EMBL/GenBank/DDBJ whole genome shotgun (WGS) entry which is preliminary data.</text>
</comment>
<dbReference type="SUPFAM" id="SSF53098">
    <property type="entry name" value="Ribonuclease H-like"/>
    <property type="match status" value="1"/>
</dbReference>
<reference evidence="1" key="1">
    <citation type="submission" date="2013-08" db="EMBL/GenBank/DDBJ databases">
        <authorList>
            <person name="Mendez C."/>
            <person name="Richter M."/>
            <person name="Ferrer M."/>
            <person name="Sanchez J."/>
        </authorList>
    </citation>
    <scope>NUCLEOTIDE SEQUENCE</scope>
</reference>
<dbReference type="EMBL" id="AUZX01008571">
    <property type="protein sequence ID" value="EQD55188.1"/>
    <property type="molecule type" value="Genomic_DNA"/>
</dbReference>
<dbReference type="InterPro" id="IPR012337">
    <property type="entry name" value="RNaseH-like_sf"/>
</dbReference>
<evidence type="ECO:0000313" key="1">
    <source>
        <dbReference type="EMBL" id="EQD55188.1"/>
    </source>
</evidence>
<protein>
    <submittedName>
        <fullName evidence="1">Transposase</fullName>
    </submittedName>
</protein>
<name>T1AEY5_9ZZZZ</name>
<sequence length="164" mass="18190">MLWALHEKSGSQVPGRQVRLNLHYCIGTGNPAGLSVSGEHGVSEAQAILLAIVRDMIYVADRGIFSFAGVKDIVEGGAHFVFRLKSEVGFTCESENILTEKDRQHRVISDRIGYLTGSHRHPAPPIKVREILIYNPDNPGQPIRLLTDMLDQGAHIIGMIYLHR</sequence>
<reference evidence="1" key="2">
    <citation type="journal article" date="2014" name="ISME J.">
        <title>Microbial stratification in low pH oxic and suboxic macroscopic growths along an acid mine drainage.</title>
        <authorList>
            <person name="Mendez-Garcia C."/>
            <person name="Mesa V."/>
            <person name="Sprenger R.R."/>
            <person name="Richter M."/>
            <person name="Diez M.S."/>
            <person name="Solano J."/>
            <person name="Bargiela R."/>
            <person name="Golyshina O.V."/>
            <person name="Manteca A."/>
            <person name="Ramos J.L."/>
            <person name="Gallego J.R."/>
            <person name="Llorente I."/>
            <person name="Martins Dos Santos V.A."/>
            <person name="Jensen O.N."/>
            <person name="Pelaez A.I."/>
            <person name="Sanchez J."/>
            <person name="Ferrer M."/>
        </authorList>
    </citation>
    <scope>NUCLEOTIDE SEQUENCE</scope>
</reference>